<dbReference type="EMBL" id="JPGG01000015">
    <property type="protein sequence ID" value="KGC17173.1"/>
    <property type="molecule type" value="Genomic_DNA"/>
</dbReference>
<dbReference type="KEGG" id="bgo:BM43_476"/>
<evidence type="ECO:0000313" key="2">
    <source>
        <dbReference type="EMBL" id="PEH37406.1"/>
    </source>
</evidence>
<name>A0A095FIH3_BURGA</name>
<evidence type="ECO:0000313" key="1">
    <source>
        <dbReference type="EMBL" id="KGC17173.1"/>
    </source>
</evidence>
<reference evidence="4" key="3">
    <citation type="submission" date="2017-09" db="EMBL/GenBank/DDBJ databases">
        <title>FDA dAtabase for Regulatory Grade micrObial Sequences (FDA-ARGOS): Supporting development and validation of Infectious Disease Dx tests.</title>
        <authorList>
            <person name="Minogue T."/>
            <person name="Wolcott M."/>
            <person name="Wasieloski L."/>
            <person name="Aguilar W."/>
            <person name="Moore D."/>
            <person name="Tallon L."/>
            <person name="Sadzewicz L."/>
            <person name="Ott S."/>
            <person name="Zhao X."/>
            <person name="Nagaraj S."/>
            <person name="Vavikolanu K."/>
            <person name="Aluvathingal J."/>
            <person name="Nadendla S."/>
            <person name="Sichtig H."/>
        </authorList>
    </citation>
    <scope>NUCLEOTIDE SEQUENCE [LARGE SCALE GENOMIC DNA]</scope>
    <source>
        <strain evidence="4">FDAARGOS_390</strain>
    </source>
</reference>
<proteinExistence type="predicted"/>
<organism evidence="2 4">
    <name type="scientific">Burkholderia gladioli</name>
    <name type="common">Pseudomonas marginata</name>
    <name type="synonym">Phytomonas marginata</name>
    <dbReference type="NCBI Taxonomy" id="28095"/>
    <lineage>
        <taxon>Bacteria</taxon>
        <taxon>Pseudomonadati</taxon>
        <taxon>Pseudomonadota</taxon>
        <taxon>Betaproteobacteria</taxon>
        <taxon>Burkholderiales</taxon>
        <taxon>Burkholderiaceae</taxon>
        <taxon>Burkholderia</taxon>
    </lineage>
</organism>
<accession>A0A095FIH3</accession>
<dbReference type="Proteomes" id="UP000029590">
    <property type="component" value="Unassembled WGS sequence"/>
</dbReference>
<evidence type="ECO:0000313" key="4">
    <source>
        <dbReference type="Proteomes" id="UP000220629"/>
    </source>
</evidence>
<sequence>MARSRVPLLVGSYQAPSLIASAQRCVNLYMEANPKDSPFPTTHHLMPGLTLLAQVPEQGWRGQFTSSNGRLFGVCGNALYNIAFDANGVIAPKKLGTILTSSGPVAMNDNSVTLLLVDGTGNGYTVDLASLAFAQVSDPAFYGASRVDVVDGYFILNRPGTAQFYISLYQQVSFDSLDFAAKNGYSDSLVGSIVANRNIWLFGAQTAELWTNTGASDFTFSRMDGVFIQHGCAAVGSLQQMDGSVFFLARDPQGHAIIMRTVALEAKKISTFALDSELQSYPTIADATSYTFQVSGHMFYVLSFPTANKTWAYDLSSEQWTEWIYTDANGGENRHRVAAAAFWNGMHVGGDYANGKLYLLDRDALTDNGSPIVRRRGFPHSVDVGNRVLYRELIADFEVGAEQSTYAQGDTAVYLRWSDTKGKTWSNPIASDLGPLGDYLRSVQFQRLGMARDRVFELFWSAPIKTALNGAFLNAQPVNE</sequence>
<gene>
    <name evidence="2" type="ORF">CRM94_22970</name>
    <name evidence="1" type="ORF">DM48_5168</name>
</gene>
<reference evidence="2" key="2">
    <citation type="submission" date="2017-09" db="EMBL/GenBank/DDBJ databases">
        <title>FDA dAtabase for Regulatory Grade micrObial Sequences (FDA-ARGOS): Supporting development and validation of Infectious Disease Dx tests.</title>
        <authorList>
            <person name="Minogue T."/>
            <person name="Wolcott M."/>
            <person name="Wasieloski L."/>
            <person name="Aguilar W."/>
            <person name="Moore D."/>
            <person name="Tallon L.J."/>
            <person name="Sadzewicz L."/>
            <person name="Ott S."/>
            <person name="Zhao X."/>
            <person name="Nagaraj S."/>
            <person name="Vavikolanu K."/>
            <person name="Aluvathingal J."/>
            <person name="Nadendla S."/>
            <person name="Sichtig H."/>
        </authorList>
    </citation>
    <scope>NUCLEOTIDE SEQUENCE</scope>
    <source>
        <strain evidence="2">FDAARGOS_390</strain>
    </source>
</reference>
<protein>
    <submittedName>
        <fullName evidence="1">Phage stabilization family protein</fullName>
    </submittedName>
</protein>
<dbReference type="SUPFAM" id="SSF89372">
    <property type="entry name" value="Fucose-specific lectin"/>
    <property type="match status" value="1"/>
</dbReference>
<evidence type="ECO:0000313" key="3">
    <source>
        <dbReference type="Proteomes" id="UP000029590"/>
    </source>
</evidence>
<dbReference type="AlphaFoldDB" id="A0A095FIH3"/>
<reference evidence="1 3" key="1">
    <citation type="submission" date="2014-04" db="EMBL/GenBank/DDBJ databases">
        <authorList>
            <person name="Bishop-Lilly K.A."/>
            <person name="Broomall S.M."/>
            <person name="Chain P.S."/>
            <person name="Chertkov O."/>
            <person name="Coyne S.R."/>
            <person name="Daligault H.E."/>
            <person name="Davenport K.W."/>
            <person name="Erkkila T."/>
            <person name="Frey K.G."/>
            <person name="Gibbons H.S."/>
            <person name="Gu W."/>
            <person name="Jaissle J."/>
            <person name="Johnson S.L."/>
            <person name="Koroleva G.I."/>
            <person name="Ladner J.T."/>
            <person name="Lo C.-C."/>
            <person name="Minogue T.D."/>
            <person name="Munk C."/>
            <person name="Palacios G.F."/>
            <person name="Redden C.L."/>
            <person name="Rosenzweig C.N."/>
            <person name="Scholz M.B."/>
            <person name="Teshima H."/>
            <person name="Xu Y."/>
        </authorList>
    </citation>
    <scope>NUCLEOTIDE SEQUENCE [LARGE SCALE GENOMIC DNA]</scope>
    <source>
        <strain evidence="3">gladioli</strain>
        <strain evidence="1">Gladioli</strain>
    </source>
</reference>
<dbReference type="EMBL" id="PDDY01000004">
    <property type="protein sequence ID" value="PEH37406.1"/>
    <property type="molecule type" value="Genomic_DNA"/>
</dbReference>
<comment type="caution">
    <text evidence="2">The sequence shown here is derived from an EMBL/GenBank/DDBJ whole genome shotgun (WGS) entry which is preliminary data.</text>
</comment>
<dbReference type="RefSeq" id="WP_036049766.1">
    <property type="nucleotide sequence ID" value="NZ_CADEVY010000003.1"/>
</dbReference>
<dbReference type="Proteomes" id="UP000220629">
    <property type="component" value="Unassembled WGS sequence"/>
</dbReference>